<keyword evidence="2" id="KW-1015">Disulfide bond</keyword>
<dbReference type="EMBL" id="JAINDJ010000004">
    <property type="protein sequence ID" value="KAG9450761.1"/>
    <property type="molecule type" value="Genomic_DNA"/>
</dbReference>
<accession>A0AAV7ESD1</accession>
<evidence type="ECO:0000313" key="5">
    <source>
        <dbReference type="EMBL" id="KAG9450761.1"/>
    </source>
</evidence>
<organism evidence="5 6">
    <name type="scientific">Aristolochia fimbriata</name>
    <name type="common">White veined hardy Dutchman's pipe vine</name>
    <dbReference type="NCBI Taxonomy" id="158543"/>
    <lineage>
        <taxon>Eukaryota</taxon>
        <taxon>Viridiplantae</taxon>
        <taxon>Streptophyta</taxon>
        <taxon>Embryophyta</taxon>
        <taxon>Tracheophyta</taxon>
        <taxon>Spermatophyta</taxon>
        <taxon>Magnoliopsida</taxon>
        <taxon>Magnoliidae</taxon>
        <taxon>Piperales</taxon>
        <taxon>Aristolochiaceae</taxon>
        <taxon>Aristolochia</taxon>
    </lineage>
</organism>
<dbReference type="PANTHER" id="PTHR36710:SF18">
    <property type="entry name" value="PECTINESTERASE INHIBITOR 5-RELATED"/>
    <property type="match status" value="1"/>
</dbReference>
<sequence length="177" mass="19580">MATLALTHVVVVFFFFFFFFFSIAGSTGSISLHDAQLIQTVCSYTSEYKDLCVSSLSARAESRTANITGLMIIALDIAFKNGMNNFLDLVDFAKVMADCRDRYDKTTDAILDAGQYSEAKNLREAIFSISTAMTYVQQCGDDLRKLKGSSPSFSIETNEKQLALLNIAEVIMTQALQ</sequence>
<dbReference type="SUPFAM" id="SSF101148">
    <property type="entry name" value="Plant invertase/pectin methylesterase inhibitor"/>
    <property type="match status" value="1"/>
</dbReference>
<evidence type="ECO:0000313" key="6">
    <source>
        <dbReference type="Proteomes" id="UP000825729"/>
    </source>
</evidence>
<evidence type="ECO:0000259" key="4">
    <source>
        <dbReference type="SMART" id="SM00856"/>
    </source>
</evidence>
<dbReference type="GO" id="GO:0004857">
    <property type="term" value="F:enzyme inhibitor activity"/>
    <property type="evidence" value="ECO:0007669"/>
    <property type="project" value="InterPro"/>
</dbReference>
<dbReference type="InterPro" id="IPR052421">
    <property type="entry name" value="PCW_Enzyme_Inhibitor"/>
</dbReference>
<keyword evidence="1" id="KW-0732">Signal</keyword>
<keyword evidence="6" id="KW-1185">Reference proteome</keyword>
<name>A0AAV7ESD1_ARIFI</name>
<dbReference type="InterPro" id="IPR035513">
    <property type="entry name" value="Invertase/methylesterase_inhib"/>
</dbReference>
<feature type="domain" description="Pectinesterase inhibitor" evidence="4">
    <location>
        <begin position="33"/>
        <end position="171"/>
    </location>
</feature>
<dbReference type="NCBIfam" id="TIGR01614">
    <property type="entry name" value="PME_inhib"/>
    <property type="match status" value="1"/>
</dbReference>
<dbReference type="Gene3D" id="1.20.140.40">
    <property type="entry name" value="Invertase/pectin methylesterase inhibitor family protein"/>
    <property type="match status" value="1"/>
</dbReference>
<comment type="caution">
    <text evidence="5">The sequence shown here is derived from an EMBL/GenBank/DDBJ whole genome shotgun (WGS) entry which is preliminary data.</text>
</comment>
<dbReference type="SMART" id="SM00856">
    <property type="entry name" value="PMEI"/>
    <property type="match status" value="1"/>
</dbReference>
<dbReference type="Proteomes" id="UP000825729">
    <property type="component" value="Unassembled WGS sequence"/>
</dbReference>
<evidence type="ECO:0000256" key="2">
    <source>
        <dbReference type="ARBA" id="ARBA00023157"/>
    </source>
</evidence>
<dbReference type="InterPro" id="IPR006501">
    <property type="entry name" value="Pectinesterase_inhib_dom"/>
</dbReference>
<evidence type="ECO:0000256" key="3">
    <source>
        <dbReference type="ARBA" id="ARBA00038471"/>
    </source>
</evidence>
<dbReference type="AlphaFoldDB" id="A0AAV7ESD1"/>
<reference evidence="5 6" key="1">
    <citation type="submission" date="2021-07" db="EMBL/GenBank/DDBJ databases">
        <title>The Aristolochia fimbriata genome: insights into angiosperm evolution, floral development and chemical biosynthesis.</title>
        <authorList>
            <person name="Jiao Y."/>
        </authorList>
    </citation>
    <scope>NUCLEOTIDE SEQUENCE [LARGE SCALE GENOMIC DNA]</scope>
    <source>
        <strain evidence="5">IBCAS-2021</strain>
        <tissue evidence="5">Leaf</tissue>
    </source>
</reference>
<dbReference type="PANTHER" id="PTHR36710">
    <property type="entry name" value="PECTINESTERASE INHIBITOR-LIKE"/>
    <property type="match status" value="1"/>
</dbReference>
<evidence type="ECO:0000256" key="1">
    <source>
        <dbReference type="ARBA" id="ARBA00022729"/>
    </source>
</evidence>
<gene>
    <name evidence="5" type="ORF">H6P81_010726</name>
</gene>
<protein>
    <recommendedName>
        <fullName evidence="4">Pectinesterase inhibitor domain-containing protein</fullName>
    </recommendedName>
</protein>
<proteinExistence type="inferred from homology"/>
<comment type="similarity">
    <text evidence="3">Belongs to the PMEI family.</text>
</comment>
<dbReference type="Pfam" id="PF04043">
    <property type="entry name" value="PMEI"/>
    <property type="match status" value="1"/>
</dbReference>